<protein>
    <submittedName>
        <fullName evidence="1">Uncharacterized protein</fullName>
    </submittedName>
</protein>
<name>A0A0A9H0T7_ARUDO</name>
<reference evidence="1" key="2">
    <citation type="journal article" date="2015" name="Data Brief">
        <title>Shoot transcriptome of the giant reed, Arundo donax.</title>
        <authorList>
            <person name="Barrero R.A."/>
            <person name="Guerrero F.D."/>
            <person name="Moolhuijzen P."/>
            <person name="Goolsby J.A."/>
            <person name="Tidwell J."/>
            <person name="Bellgard S.E."/>
            <person name="Bellgard M.I."/>
        </authorList>
    </citation>
    <scope>NUCLEOTIDE SEQUENCE</scope>
    <source>
        <tissue evidence="1">Shoot tissue taken approximately 20 cm above the soil surface</tissue>
    </source>
</reference>
<accession>A0A0A9H0T7</accession>
<evidence type="ECO:0000313" key="1">
    <source>
        <dbReference type="EMBL" id="JAE26473.1"/>
    </source>
</evidence>
<dbReference type="AlphaFoldDB" id="A0A0A9H0T7"/>
<reference evidence="1" key="1">
    <citation type="submission" date="2014-09" db="EMBL/GenBank/DDBJ databases">
        <authorList>
            <person name="Magalhaes I.L.F."/>
            <person name="Oliveira U."/>
            <person name="Santos F.R."/>
            <person name="Vidigal T.H.D.A."/>
            <person name="Brescovit A.D."/>
            <person name="Santos A.J."/>
        </authorList>
    </citation>
    <scope>NUCLEOTIDE SEQUENCE</scope>
    <source>
        <tissue evidence="1">Shoot tissue taken approximately 20 cm above the soil surface</tissue>
    </source>
</reference>
<sequence>MSVMLMLNGRATRLSNSTKALEGNHLINRHIKKHRPDG</sequence>
<organism evidence="1">
    <name type="scientific">Arundo donax</name>
    <name type="common">Giant reed</name>
    <name type="synonym">Donax arundinaceus</name>
    <dbReference type="NCBI Taxonomy" id="35708"/>
    <lineage>
        <taxon>Eukaryota</taxon>
        <taxon>Viridiplantae</taxon>
        <taxon>Streptophyta</taxon>
        <taxon>Embryophyta</taxon>
        <taxon>Tracheophyta</taxon>
        <taxon>Spermatophyta</taxon>
        <taxon>Magnoliopsida</taxon>
        <taxon>Liliopsida</taxon>
        <taxon>Poales</taxon>
        <taxon>Poaceae</taxon>
        <taxon>PACMAD clade</taxon>
        <taxon>Arundinoideae</taxon>
        <taxon>Arundineae</taxon>
        <taxon>Arundo</taxon>
    </lineage>
</organism>
<proteinExistence type="predicted"/>
<dbReference type="EMBL" id="GBRH01171423">
    <property type="protein sequence ID" value="JAE26473.1"/>
    <property type="molecule type" value="Transcribed_RNA"/>
</dbReference>